<feature type="domain" description="Carboxylesterase type B" evidence="4">
    <location>
        <begin position="18"/>
        <end position="358"/>
    </location>
</feature>
<evidence type="ECO:0000259" key="4">
    <source>
        <dbReference type="Pfam" id="PF00135"/>
    </source>
</evidence>
<dbReference type="EMBL" id="ML742037">
    <property type="protein sequence ID" value="KAE8153630.1"/>
    <property type="molecule type" value="Genomic_DNA"/>
</dbReference>
<evidence type="ECO:0000256" key="2">
    <source>
        <dbReference type="ARBA" id="ARBA00022801"/>
    </source>
</evidence>
<dbReference type="EC" id="3.1.1.-" evidence="3"/>
<keyword evidence="3" id="KW-0732">Signal</keyword>
<feature type="chain" id="PRO_5031594912" description="Carboxylic ester hydrolase" evidence="3">
    <location>
        <begin position="20"/>
        <end position="511"/>
    </location>
</feature>
<dbReference type="PROSITE" id="PS00122">
    <property type="entry name" value="CARBOXYLESTERASE_B_1"/>
    <property type="match status" value="1"/>
</dbReference>
<proteinExistence type="inferred from homology"/>
<dbReference type="GO" id="GO:0016787">
    <property type="term" value="F:hydrolase activity"/>
    <property type="evidence" value="ECO:0007669"/>
    <property type="project" value="UniProtKB-KW"/>
</dbReference>
<reference evidence="5 6" key="1">
    <citation type="submission" date="2019-04" db="EMBL/GenBank/DDBJ databases">
        <title>Friends and foes A comparative genomics study of 23 Aspergillus species from section Flavi.</title>
        <authorList>
            <consortium name="DOE Joint Genome Institute"/>
            <person name="Kjaerbolling I."/>
            <person name="Vesth T."/>
            <person name="Frisvad J.C."/>
            <person name="Nybo J.L."/>
            <person name="Theobald S."/>
            <person name="Kildgaard S."/>
            <person name="Isbrandt T."/>
            <person name="Kuo A."/>
            <person name="Sato A."/>
            <person name="Lyhne E.K."/>
            <person name="Kogle M.E."/>
            <person name="Wiebenga A."/>
            <person name="Kun R.S."/>
            <person name="Lubbers R.J."/>
            <person name="Makela M.R."/>
            <person name="Barry K."/>
            <person name="Chovatia M."/>
            <person name="Clum A."/>
            <person name="Daum C."/>
            <person name="Haridas S."/>
            <person name="He G."/>
            <person name="LaButti K."/>
            <person name="Lipzen A."/>
            <person name="Mondo S."/>
            <person name="Riley R."/>
            <person name="Salamov A."/>
            <person name="Simmons B.A."/>
            <person name="Magnuson J.K."/>
            <person name="Henrissat B."/>
            <person name="Mortensen U.H."/>
            <person name="Larsen T.O."/>
            <person name="Devries R.P."/>
            <person name="Grigoriev I.V."/>
            <person name="Machida M."/>
            <person name="Baker S.E."/>
            <person name="Andersen M.R."/>
        </authorList>
    </citation>
    <scope>NUCLEOTIDE SEQUENCE [LARGE SCALE GENOMIC DNA]</scope>
    <source>
        <strain evidence="5 6">IBT 18842</strain>
    </source>
</reference>
<name>A0A5N6U523_ASPAV</name>
<keyword evidence="2 3" id="KW-0378">Hydrolase</keyword>
<gene>
    <name evidence="5" type="ORF">BDV25DRAFT_168622</name>
</gene>
<dbReference type="Proteomes" id="UP000325780">
    <property type="component" value="Unassembled WGS sequence"/>
</dbReference>
<protein>
    <recommendedName>
        <fullName evidence="3">Carboxylic ester hydrolase</fullName>
        <ecNumber evidence="3">3.1.1.-</ecNumber>
    </recommendedName>
</protein>
<dbReference type="InterPro" id="IPR002018">
    <property type="entry name" value="CarbesteraseB"/>
</dbReference>
<evidence type="ECO:0000313" key="5">
    <source>
        <dbReference type="EMBL" id="KAE8153630.1"/>
    </source>
</evidence>
<sequence>MRLLNPLTLFAALTTATLIVHTDTGIYTGLHNPEYPSVREFLSIPYAKPPLASRRWLPPQPLPESNETHPPAALPPACPQYVTKRPTVFNQLATDFLIDNGNQSVTAGVSARHASEACLYLAIWTPANATTSSNLPVLVFYPGGAFQRGGVPVPYQLPPAWIARTQGHIVVTVNYRLNIMGFPNAAGLHDQNLGLLDQRLALEWVRSNIGAFGGDAAAITLWGQSAGSMSADWHTYAFHDDLIARATFSQSGTGLKTIPSDDYKHTNFTFVAKNLGCESDDPKQELECMRRVPVSKLQDFIGRYTDNGTEPALEFGPIVDDEVIFSDYPARAAKGLIANVPAIISNAANEGAALYKFPSDNITAGPWQPAINAVTLDDWLCASANTSVVRHNAGLKTYRYQYAGAFENISPFSWLGAYHCSDLPMLFGTYPSHNVSKVESETSRVMQDYLFAFASDPEHGLERMGWMPFEPGADGGGVMKRFGGSQGPEEDVFGDEVQGACWGRGEYDPFP</sequence>
<keyword evidence="6" id="KW-1185">Reference proteome</keyword>
<dbReference type="InterPro" id="IPR019826">
    <property type="entry name" value="Carboxylesterase_B_AS"/>
</dbReference>
<dbReference type="Pfam" id="PF00135">
    <property type="entry name" value="COesterase"/>
    <property type="match status" value="1"/>
</dbReference>
<dbReference type="InterPro" id="IPR029058">
    <property type="entry name" value="AB_hydrolase_fold"/>
</dbReference>
<dbReference type="PANTHER" id="PTHR11559">
    <property type="entry name" value="CARBOXYLESTERASE"/>
    <property type="match status" value="1"/>
</dbReference>
<dbReference type="InterPro" id="IPR050309">
    <property type="entry name" value="Type-B_Carboxylest/Lipase"/>
</dbReference>
<organism evidence="5 6">
    <name type="scientific">Aspergillus avenaceus</name>
    <dbReference type="NCBI Taxonomy" id="36643"/>
    <lineage>
        <taxon>Eukaryota</taxon>
        <taxon>Fungi</taxon>
        <taxon>Dikarya</taxon>
        <taxon>Ascomycota</taxon>
        <taxon>Pezizomycotina</taxon>
        <taxon>Eurotiomycetes</taxon>
        <taxon>Eurotiomycetidae</taxon>
        <taxon>Eurotiales</taxon>
        <taxon>Aspergillaceae</taxon>
        <taxon>Aspergillus</taxon>
        <taxon>Aspergillus subgen. Circumdati</taxon>
    </lineage>
</organism>
<dbReference type="SUPFAM" id="SSF53474">
    <property type="entry name" value="alpha/beta-Hydrolases"/>
    <property type="match status" value="1"/>
</dbReference>
<evidence type="ECO:0000313" key="6">
    <source>
        <dbReference type="Proteomes" id="UP000325780"/>
    </source>
</evidence>
<evidence type="ECO:0000256" key="1">
    <source>
        <dbReference type="ARBA" id="ARBA00005964"/>
    </source>
</evidence>
<feature type="signal peptide" evidence="3">
    <location>
        <begin position="1"/>
        <end position="19"/>
    </location>
</feature>
<dbReference type="AlphaFoldDB" id="A0A5N6U523"/>
<accession>A0A5N6U523</accession>
<dbReference type="OrthoDB" id="408631at2759"/>
<dbReference type="Gene3D" id="3.40.50.1820">
    <property type="entry name" value="alpha/beta hydrolase"/>
    <property type="match status" value="1"/>
</dbReference>
<evidence type="ECO:0000256" key="3">
    <source>
        <dbReference type="RuleBase" id="RU361235"/>
    </source>
</evidence>
<comment type="similarity">
    <text evidence="1 3">Belongs to the type-B carboxylesterase/lipase family.</text>
</comment>